<gene>
    <name evidence="3" type="ORF">SAMN04488554_2633</name>
</gene>
<dbReference type="Pfam" id="PF14067">
    <property type="entry name" value="LssY_C"/>
    <property type="match status" value="1"/>
</dbReference>
<dbReference type="AlphaFoldDB" id="A0A1H5L5Z4"/>
<dbReference type="InterPro" id="IPR025902">
    <property type="entry name" value="LssY-like-C_dom"/>
</dbReference>
<organism evidence="3 4">
    <name type="scientific">Ruania alba</name>
    <dbReference type="NCBI Taxonomy" id="648782"/>
    <lineage>
        <taxon>Bacteria</taxon>
        <taxon>Bacillati</taxon>
        <taxon>Actinomycetota</taxon>
        <taxon>Actinomycetes</taxon>
        <taxon>Micrococcales</taxon>
        <taxon>Ruaniaceae</taxon>
        <taxon>Ruania</taxon>
    </lineage>
</organism>
<evidence type="ECO:0000256" key="1">
    <source>
        <dbReference type="SAM" id="Phobius"/>
    </source>
</evidence>
<accession>A0A1H5L5Z4</accession>
<feature type="transmembrane region" description="Helical" evidence="1">
    <location>
        <begin position="34"/>
        <end position="55"/>
    </location>
</feature>
<keyword evidence="1" id="KW-0472">Membrane</keyword>
<name>A0A1H5L5Z4_9MICO</name>
<evidence type="ECO:0000259" key="2">
    <source>
        <dbReference type="Pfam" id="PF14067"/>
    </source>
</evidence>
<keyword evidence="1" id="KW-1133">Transmembrane helix</keyword>
<proteinExistence type="predicted"/>
<dbReference type="STRING" id="648782.SAMN04488554_2633"/>
<dbReference type="EMBL" id="FNTX01000002">
    <property type="protein sequence ID" value="SEE72433.1"/>
    <property type="molecule type" value="Genomic_DNA"/>
</dbReference>
<feature type="transmembrane region" description="Helical" evidence="1">
    <location>
        <begin position="311"/>
        <end position="338"/>
    </location>
</feature>
<keyword evidence="4" id="KW-1185">Reference proteome</keyword>
<feature type="transmembrane region" description="Helical" evidence="1">
    <location>
        <begin position="398"/>
        <end position="415"/>
    </location>
</feature>
<protein>
    <submittedName>
        <fullName evidence="3">LssY C-terminus</fullName>
    </submittedName>
</protein>
<feature type="transmembrane region" description="Helical" evidence="1">
    <location>
        <begin position="61"/>
        <end position="77"/>
    </location>
</feature>
<evidence type="ECO:0000313" key="4">
    <source>
        <dbReference type="Proteomes" id="UP000199220"/>
    </source>
</evidence>
<feature type="transmembrane region" description="Helical" evidence="1">
    <location>
        <begin position="421"/>
        <end position="438"/>
    </location>
</feature>
<reference evidence="4" key="1">
    <citation type="submission" date="2016-10" db="EMBL/GenBank/DDBJ databases">
        <authorList>
            <person name="Varghese N."/>
            <person name="Submissions S."/>
        </authorList>
    </citation>
    <scope>NUCLEOTIDE SEQUENCE [LARGE SCALE GENOMIC DNA]</scope>
    <source>
        <strain evidence="4">DSM 21368</strain>
    </source>
</reference>
<keyword evidence="1" id="KW-0812">Transmembrane</keyword>
<feature type="transmembrane region" description="Helical" evidence="1">
    <location>
        <begin position="363"/>
        <end position="386"/>
    </location>
</feature>
<evidence type="ECO:0000313" key="3">
    <source>
        <dbReference type="EMBL" id="SEE72433.1"/>
    </source>
</evidence>
<feature type="domain" description="LssY-like C-terminal" evidence="2">
    <location>
        <begin position="88"/>
        <end position="280"/>
    </location>
</feature>
<dbReference type="Proteomes" id="UP000199220">
    <property type="component" value="Unassembled WGS sequence"/>
</dbReference>
<sequence length="457" mass="50903">MPVTVGHMARTLTERAHAAVEVVHENPIRFWDHVFFFLGTVACGWLAFLLVHQLLTEGWRHLWAFFPFWAIVTYLLLPRLHRLLTRVYVPNYFIGRSRTREGLLGDPVNLGVRGSEAQIHAAMLRAGWHRADEMNLESSRRMIVSTLLRRSYPDAPVSPLFLFGRRQQFTYQQEVEGNPAKRHHVRFWPCPTGWRLPGGKKVDWLAAGTYDRAVGLSHFTLQITHRIDAEIDAERDHILATLTDPDAGNRDIAVKHLRNFSTGYHHRNGGGDAIRTDGDLPIVDLRATPGPKGAVTEQIERDDAEAHQRRAIPLTVAFGMLLMVLRVVTGVLGLAWLVGLAPERVDELGIVIPLMQVGVSPEAVYLALRSVLMAYLLAYLVLAGFLYRRANWARMATLMLGAIGVLTYAVLWIVGAPEAALASQLLGTAVEILVLLALSGETARVFTRGQSAEGAVH</sequence>